<sequence length="212" mass="24157">MYLPWPEMFGDAAMRKLSAHLGLDDKIEAARRDFLAVGERIRAIIDATPSSFDHGPDDMSLSKRARWLQQQILNPAEALRNALADDPKFAQYPENHTSALAADERYSLAESLARLERFAADLRDDLTARSESRHFSHNIEMRREFLFWIAQVVRRHAPNLDVQRSYTGVDDGNGKGNASPFFAAMKLAYVEITREAKPQLEDHFKELVRMGV</sequence>
<organism evidence="1 2">
    <name type="scientific">Rhizorhapis suberifaciens</name>
    <name type="common">corky root of lettuce</name>
    <dbReference type="NCBI Taxonomy" id="13656"/>
    <lineage>
        <taxon>Bacteria</taxon>
        <taxon>Pseudomonadati</taxon>
        <taxon>Pseudomonadota</taxon>
        <taxon>Alphaproteobacteria</taxon>
        <taxon>Sphingomonadales</taxon>
        <taxon>Sphingomonadaceae</taxon>
        <taxon>Rhizorhapis</taxon>
    </lineage>
</organism>
<reference evidence="1 2" key="1">
    <citation type="submission" date="2020-08" db="EMBL/GenBank/DDBJ databases">
        <title>Genomic Encyclopedia of Type Strains, Phase IV (KMG-IV): sequencing the most valuable type-strain genomes for metagenomic binning, comparative biology and taxonomic classification.</title>
        <authorList>
            <person name="Goeker M."/>
        </authorList>
    </citation>
    <scope>NUCLEOTIDE SEQUENCE [LARGE SCALE GENOMIC DNA]</scope>
    <source>
        <strain evidence="1 2">DSM 7465</strain>
    </source>
</reference>
<name>A0A840HQ99_9SPHN</name>
<dbReference type="RefSeq" id="WP_184473697.1">
    <property type="nucleotide sequence ID" value="NZ_JACHOV010000001.1"/>
</dbReference>
<keyword evidence="2" id="KW-1185">Reference proteome</keyword>
<evidence type="ECO:0000313" key="2">
    <source>
        <dbReference type="Proteomes" id="UP000575068"/>
    </source>
</evidence>
<accession>A0A840HQ99</accession>
<protein>
    <submittedName>
        <fullName evidence="1">Uncharacterized protein</fullName>
    </submittedName>
</protein>
<dbReference type="EMBL" id="JACHOV010000001">
    <property type="protein sequence ID" value="MBB4639829.1"/>
    <property type="molecule type" value="Genomic_DNA"/>
</dbReference>
<comment type="caution">
    <text evidence="1">The sequence shown here is derived from an EMBL/GenBank/DDBJ whole genome shotgun (WGS) entry which is preliminary data.</text>
</comment>
<dbReference type="Proteomes" id="UP000575068">
    <property type="component" value="Unassembled WGS sequence"/>
</dbReference>
<gene>
    <name evidence="1" type="ORF">HNQ99_000109</name>
</gene>
<evidence type="ECO:0000313" key="1">
    <source>
        <dbReference type="EMBL" id="MBB4639829.1"/>
    </source>
</evidence>
<proteinExistence type="predicted"/>
<dbReference type="AlphaFoldDB" id="A0A840HQ99"/>